<dbReference type="PANTHER" id="PTHR47331">
    <property type="entry name" value="PHD-TYPE DOMAIN-CONTAINING PROTEIN"/>
    <property type="match status" value="1"/>
</dbReference>
<protein>
    <submittedName>
        <fullName evidence="1">Uncharacterized protein</fullName>
    </submittedName>
</protein>
<comment type="caution">
    <text evidence="1">The sequence shown here is derived from an EMBL/GenBank/DDBJ whole genome shotgun (WGS) entry which is preliminary data.</text>
</comment>
<proteinExistence type="predicted"/>
<dbReference type="EMBL" id="JAYMGO010000003">
    <property type="protein sequence ID" value="KAL1279543.1"/>
    <property type="molecule type" value="Genomic_DNA"/>
</dbReference>
<accession>A0ABR3NR93</accession>
<dbReference type="PANTHER" id="PTHR47331:SF5">
    <property type="entry name" value="RIBONUCLEASE H"/>
    <property type="match status" value="1"/>
</dbReference>
<evidence type="ECO:0000313" key="2">
    <source>
        <dbReference type="Proteomes" id="UP001558613"/>
    </source>
</evidence>
<organism evidence="1 2">
    <name type="scientific">Cirrhinus molitorella</name>
    <name type="common">mud carp</name>
    <dbReference type="NCBI Taxonomy" id="172907"/>
    <lineage>
        <taxon>Eukaryota</taxon>
        <taxon>Metazoa</taxon>
        <taxon>Chordata</taxon>
        <taxon>Craniata</taxon>
        <taxon>Vertebrata</taxon>
        <taxon>Euteleostomi</taxon>
        <taxon>Actinopterygii</taxon>
        <taxon>Neopterygii</taxon>
        <taxon>Teleostei</taxon>
        <taxon>Ostariophysi</taxon>
        <taxon>Cypriniformes</taxon>
        <taxon>Cyprinidae</taxon>
        <taxon>Labeoninae</taxon>
        <taxon>Labeonini</taxon>
        <taxon>Cirrhinus</taxon>
    </lineage>
</organism>
<sequence length="154" mass="17638">MFYLKTYISGEARKAVEGFFYKNSEDAYLGAWRVLEERKLHWPHLKHIANELPPLQSCGLLIGYDCLSALAPLEVIIGNENEPFAQKTELGWSIIGLCNPHLDRQGSQRFVHRVSVKEMLVPSANDVLKVLESDFIEKCYEDKHVSQEELYTPS</sequence>
<name>A0ABR3NR93_9TELE</name>
<gene>
    <name evidence="1" type="ORF">QQF64_026216</name>
</gene>
<reference evidence="1 2" key="1">
    <citation type="submission" date="2023-09" db="EMBL/GenBank/DDBJ databases">
        <authorList>
            <person name="Wang M."/>
        </authorList>
    </citation>
    <scope>NUCLEOTIDE SEQUENCE [LARGE SCALE GENOMIC DNA]</scope>
    <source>
        <strain evidence="1">GT-2023</strain>
        <tissue evidence="1">Liver</tissue>
    </source>
</reference>
<dbReference type="Proteomes" id="UP001558613">
    <property type="component" value="Unassembled WGS sequence"/>
</dbReference>
<keyword evidence="2" id="KW-1185">Reference proteome</keyword>
<evidence type="ECO:0000313" key="1">
    <source>
        <dbReference type="EMBL" id="KAL1279543.1"/>
    </source>
</evidence>